<dbReference type="PANTHER" id="PTHR40624">
    <property type="entry name" value="BIOSYNTHESIS MONOOXYGENASE, PUTATIVE (AFU_ORTHOLOGUE AFUA_1G12025)-RELATED"/>
    <property type="match status" value="1"/>
</dbReference>
<dbReference type="InterPro" id="IPR011008">
    <property type="entry name" value="Dimeric_a/b-barrel"/>
</dbReference>
<proteinExistence type="predicted"/>
<evidence type="ECO:0000313" key="3">
    <source>
        <dbReference type="EMBL" id="KAG9236151.1"/>
    </source>
</evidence>
<dbReference type="PROSITE" id="PS51725">
    <property type="entry name" value="ABM"/>
    <property type="match status" value="1"/>
</dbReference>
<comment type="caution">
    <text evidence="3">The sequence shown here is derived from an EMBL/GenBank/DDBJ whole genome shotgun (WGS) entry which is preliminary data.</text>
</comment>
<keyword evidence="4" id="KW-1185">Reference proteome</keyword>
<gene>
    <name evidence="3" type="ORF">BJ875DRAFT_241517</name>
</gene>
<dbReference type="OrthoDB" id="10011777at2759"/>
<name>A0A9P7YM60_9HELO</name>
<sequence length="124" mass="13444">MAYHVAEAPKDLVHGALILTPKPGMVDEVAAGLGKFAEQVEANEPETLVFSVSKSGPIKELGQQGPEQVVITMVFKDMAAMESHKNSSYYQEFIAKMKETDKLTGPPEARALTPTGGFMRKPPQ</sequence>
<protein>
    <recommendedName>
        <fullName evidence="2">ABM domain-containing protein</fullName>
    </recommendedName>
</protein>
<dbReference type="Gene3D" id="3.30.70.100">
    <property type="match status" value="1"/>
</dbReference>
<dbReference type="SUPFAM" id="SSF54909">
    <property type="entry name" value="Dimeric alpha+beta barrel"/>
    <property type="match status" value="1"/>
</dbReference>
<feature type="region of interest" description="Disordered" evidence="1">
    <location>
        <begin position="101"/>
        <end position="124"/>
    </location>
</feature>
<feature type="domain" description="ABM" evidence="2">
    <location>
        <begin position="13"/>
        <end position="112"/>
    </location>
</feature>
<dbReference type="Pfam" id="PF03992">
    <property type="entry name" value="ABM"/>
    <property type="match status" value="1"/>
</dbReference>
<dbReference type="PANTHER" id="PTHR40624:SF1">
    <property type="entry name" value="BIOSYNTHESIS MONOOXYGENASE, PUTATIVE (AFU_ORTHOLOGUE AFUA_1G12025)-RELATED"/>
    <property type="match status" value="1"/>
</dbReference>
<evidence type="ECO:0000259" key="2">
    <source>
        <dbReference type="PROSITE" id="PS51725"/>
    </source>
</evidence>
<reference evidence="3" key="1">
    <citation type="journal article" date="2021" name="IMA Fungus">
        <title>Genomic characterization of three marine fungi, including Emericellopsis atlantica sp. nov. with signatures of a generalist lifestyle and marine biomass degradation.</title>
        <authorList>
            <person name="Hagestad O.C."/>
            <person name="Hou L."/>
            <person name="Andersen J.H."/>
            <person name="Hansen E.H."/>
            <person name="Altermark B."/>
            <person name="Li C."/>
            <person name="Kuhnert E."/>
            <person name="Cox R.J."/>
            <person name="Crous P.W."/>
            <person name="Spatafora J.W."/>
            <person name="Lail K."/>
            <person name="Amirebrahimi M."/>
            <person name="Lipzen A."/>
            <person name="Pangilinan J."/>
            <person name="Andreopoulos W."/>
            <person name="Hayes R.D."/>
            <person name="Ng V."/>
            <person name="Grigoriev I.V."/>
            <person name="Jackson S.A."/>
            <person name="Sutton T.D.S."/>
            <person name="Dobson A.D.W."/>
            <person name="Rama T."/>
        </authorList>
    </citation>
    <scope>NUCLEOTIDE SEQUENCE</scope>
    <source>
        <strain evidence="3">TRa018bII</strain>
    </source>
</reference>
<organism evidence="3 4">
    <name type="scientific">Amylocarpus encephaloides</name>
    <dbReference type="NCBI Taxonomy" id="45428"/>
    <lineage>
        <taxon>Eukaryota</taxon>
        <taxon>Fungi</taxon>
        <taxon>Dikarya</taxon>
        <taxon>Ascomycota</taxon>
        <taxon>Pezizomycotina</taxon>
        <taxon>Leotiomycetes</taxon>
        <taxon>Helotiales</taxon>
        <taxon>Helotiales incertae sedis</taxon>
        <taxon>Amylocarpus</taxon>
    </lineage>
</organism>
<dbReference type="InterPro" id="IPR007138">
    <property type="entry name" value="ABM_dom"/>
</dbReference>
<dbReference type="Proteomes" id="UP000824998">
    <property type="component" value="Unassembled WGS sequence"/>
</dbReference>
<dbReference type="AlphaFoldDB" id="A0A9P7YM60"/>
<evidence type="ECO:0000256" key="1">
    <source>
        <dbReference type="SAM" id="MobiDB-lite"/>
    </source>
</evidence>
<dbReference type="EMBL" id="MU251414">
    <property type="protein sequence ID" value="KAG9236151.1"/>
    <property type="molecule type" value="Genomic_DNA"/>
</dbReference>
<evidence type="ECO:0000313" key="4">
    <source>
        <dbReference type="Proteomes" id="UP000824998"/>
    </source>
</evidence>
<accession>A0A9P7YM60</accession>